<comment type="caution">
    <text evidence="2">The sequence shown here is derived from an EMBL/GenBank/DDBJ whole genome shotgun (WGS) entry which is preliminary data.</text>
</comment>
<dbReference type="AlphaFoldDB" id="A0A8S1H0M4"/>
<evidence type="ECO:0000313" key="2">
    <source>
        <dbReference type="EMBL" id="CAD6188773.1"/>
    </source>
</evidence>
<protein>
    <recommendedName>
        <fullName evidence="4">UPAR/Ly6 domain-containing protein</fullName>
    </recommendedName>
</protein>
<sequence length="415" mass="46094">MLRVWVTILSIVCVANPVYAAKCHSCLTQCSTIDGSKVDPEKCDCRSEERDMCEADACFAKVEIFLEESTAVVQKGCVSDLPGGQRGCHYASNTDSIHCYCDEDKCNDRKGLKDYKPIRLPMVHCCSCSERNGDHCPKNKCDRTCKGHYCVVDFDGVEQGCGLGLPRLPLFLRTQTYPESSGDSICARYETSKSQTMSGCICSDPKGPCNTYAKIHHIQETKVIPASAGAQPTYCYSLRRQSSRRFGEEVYKDSTTCEGHYCFVSLTTSELVLESVDFRHNIEDHKSFIGVARPNFIIQAGCLNVDDPQKVTLGCTIEKTGSNSEEISRHCVCSGSLCNFHHLLTNTTDLRPKANQQQQESFERDLNSAPKRIRVENAHASTVIDTNSTKTVKSAISSSFLFTYSVILLVILFNH</sequence>
<dbReference type="PANTHER" id="PTHR37433">
    <property type="entry name" value="PROTEIN CBG25136-RELATED"/>
    <property type="match status" value="1"/>
</dbReference>
<name>A0A8S1H0M4_9PELO</name>
<evidence type="ECO:0000256" key="1">
    <source>
        <dbReference type="SAM" id="SignalP"/>
    </source>
</evidence>
<dbReference type="Proteomes" id="UP000835052">
    <property type="component" value="Unassembled WGS sequence"/>
</dbReference>
<accession>A0A8S1H0M4</accession>
<feature type="signal peptide" evidence="1">
    <location>
        <begin position="1"/>
        <end position="20"/>
    </location>
</feature>
<organism evidence="2 3">
    <name type="scientific">Caenorhabditis auriculariae</name>
    <dbReference type="NCBI Taxonomy" id="2777116"/>
    <lineage>
        <taxon>Eukaryota</taxon>
        <taxon>Metazoa</taxon>
        <taxon>Ecdysozoa</taxon>
        <taxon>Nematoda</taxon>
        <taxon>Chromadorea</taxon>
        <taxon>Rhabditida</taxon>
        <taxon>Rhabditina</taxon>
        <taxon>Rhabditomorpha</taxon>
        <taxon>Rhabditoidea</taxon>
        <taxon>Rhabditidae</taxon>
        <taxon>Peloderinae</taxon>
        <taxon>Caenorhabditis</taxon>
    </lineage>
</organism>
<proteinExistence type="predicted"/>
<dbReference type="EMBL" id="CAJGYM010000009">
    <property type="protein sequence ID" value="CAD6188773.1"/>
    <property type="molecule type" value="Genomic_DNA"/>
</dbReference>
<gene>
    <name evidence="2" type="ORF">CAUJ_LOCUS4692</name>
</gene>
<keyword evidence="3" id="KW-1185">Reference proteome</keyword>
<keyword evidence="1" id="KW-0732">Signal</keyword>
<evidence type="ECO:0008006" key="4">
    <source>
        <dbReference type="Google" id="ProtNLM"/>
    </source>
</evidence>
<feature type="chain" id="PRO_5035853639" description="UPAR/Ly6 domain-containing protein" evidence="1">
    <location>
        <begin position="21"/>
        <end position="415"/>
    </location>
</feature>
<evidence type="ECO:0000313" key="3">
    <source>
        <dbReference type="Proteomes" id="UP000835052"/>
    </source>
</evidence>
<dbReference type="OrthoDB" id="5843211at2759"/>
<reference evidence="2" key="1">
    <citation type="submission" date="2020-10" db="EMBL/GenBank/DDBJ databases">
        <authorList>
            <person name="Kikuchi T."/>
        </authorList>
    </citation>
    <scope>NUCLEOTIDE SEQUENCE</scope>
    <source>
        <strain evidence="2">NKZ352</strain>
    </source>
</reference>
<dbReference type="PANTHER" id="PTHR37433:SF15">
    <property type="entry name" value="PROTEIN CBG04492"/>
    <property type="match status" value="1"/>
</dbReference>